<evidence type="ECO:0000313" key="10">
    <source>
        <dbReference type="EMBL" id="MFD2187993.1"/>
    </source>
</evidence>
<dbReference type="Gene3D" id="3.30.70.1320">
    <property type="entry name" value="Multidrug efflux transporter AcrB pore domain like"/>
    <property type="match status" value="1"/>
</dbReference>
<evidence type="ECO:0000256" key="3">
    <source>
        <dbReference type="ARBA" id="ARBA00022448"/>
    </source>
</evidence>
<feature type="transmembrane region" description="Helical" evidence="9">
    <location>
        <begin position="892"/>
        <end position="916"/>
    </location>
</feature>
<dbReference type="EMBL" id="JBHUHY010000015">
    <property type="protein sequence ID" value="MFD2187993.1"/>
    <property type="molecule type" value="Genomic_DNA"/>
</dbReference>
<dbReference type="InterPro" id="IPR001036">
    <property type="entry name" value="Acrflvin-R"/>
</dbReference>
<feature type="transmembrane region" description="Helical" evidence="9">
    <location>
        <begin position="1003"/>
        <end position="1025"/>
    </location>
</feature>
<comment type="subcellular location">
    <subcellularLocation>
        <location evidence="1">Cell inner membrane</location>
        <topology evidence="1">Multi-pass membrane protein</topology>
    </subcellularLocation>
</comment>
<feature type="transmembrane region" description="Helical" evidence="9">
    <location>
        <begin position="866"/>
        <end position="885"/>
    </location>
</feature>
<feature type="transmembrane region" description="Helical" evidence="9">
    <location>
        <begin position="364"/>
        <end position="384"/>
    </location>
</feature>
<feature type="transmembrane region" description="Helical" evidence="9">
    <location>
        <begin position="435"/>
        <end position="465"/>
    </location>
</feature>
<keyword evidence="4" id="KW-1003">Cell membrane</keyword>
<evidence type="ECO:0000256" key="8">
    <source>
        <dbReference type="ARBA" id="ARBA00023136"/>
    </source>
</evidence>
<dbReference type="PANTHER" id="PTHR32063">
    <property type="match status" value="1"/>
</dbReference>
<evidence type="ECO:0000256" key="1">
    <source>
        <dbReference type="ARBA" id="ARBA00004429"/>
    </source>
</evidence>
<dbReference type="PANTHER" id="PTHR32063:SF9">
    <property type="entry name" value="SIMILAR TO MULTIDRUG RESISTANCE PROTEIN MEXB"/>
    <property type="match status" value="1"/>
</dbReference>
<evidence type="ECO:0000256" key="7">
    <source>
        <dbReference type="ARBA" id="ARBA00022989"/>
    </source>
</evidence>
<dbReference type="InterPro" id="IPR004764">
    <property type="entry name" value="MdtF-like"/>
</dbReference>
<dbReference type="Gene3D" id="1.20.1640.10">
    <property type="entry name" value="Multidrug efflux transporter AcrB transmembrane domain"/>
    <property type="match status" value="2"/>
</dbReference>
<comment type="similarity">
    <text evidence="2">Belongs to the resistance-nodulation-cell division (RND) (TC 2.A.6) family.</text>
</comment>
<dbReference type="SUPFAM" id="SSF82866">
    <property type="entry name" value="Multidrug efflux transporter AcrB transmembrane domain"/>
    <property type="match status" value="2"/>
</dbReference>
<dbReference type="SUPFAM" id="SSF82693">
    <property type="entry name" value="Multidrug efflux transporter AcrB pore domain, PN1, PN2, PC1 and PC2 subdomains"/>
    <property type="match status" value="4"/>
</dbReference>
<feature type="transmembrane region" description="Helical" evidence="9">
    <location>
        <begin position="538"/>
        <end position="555"/>
    </location>
</feature>
<evidence type="ECO:0000313" key="11">
    <source>
        <dbReference type="Proteomes" id="UP001597344"/>
    </source>
</evidence>
<evidence type="ECO:0000256" key="9">
    <source>
        <dbReference type="SAM" id="Phobius"/>
    </source>
</evidence>
<dbReference type="PRINTS" id="PR00702">
    <property type="entry name" value="ACRIFLAVINRP"/>
</dbReference>
<dbReference type="Gene3D" id="3.30.70.1440">
    <property type="entry name" value="Multidrug efflux transporter AcrB pore domain"/>
    <property type="match status" value="1"/>
</dbReference>
<dbReference type="Gene3D" id="3.30.70.1430">
    <property type="entry name" value="Multidrug efflux transporter AcrB pore domain"/>
    <property type="match status" value="2"/>
</dbReference>
<organism evidence="10 11">
    <name type="scientific">Aquimarina celericrescens</name>
    <dbReference type="NCBI Taxonomy" id="1964542"/>
    <lineage>
        <taxon>Bacteria</taxon>
        <taxon>Pseudomonadati</taxon>
        <taxon>Bacteroidota</taxon>
        <taxon>Flavobacteriia</taxon>
        <taxon>Flavobacteriales</taxon>
        <taxon>Flavobacteriaceae</taxon>
        <taxon>Aquimarina</taxon>
    </lineage>
</organism>
<dbReference type="NCBIfam" id="TIGR00915">
    <property type="entry name" value="2A0602"/>
    <property type="match status" value="1"/>
</dbReference>
<keyword evidence="3" id="KW-0813">Transport</keyword>
<dbReference type="Gene3D" id="3.30.2090.10">
    <property type="entry name" value="Multidrug efflux transporter AcrB TolC docking domain, DN and DC subdomains"/>
    <property type="match status" value="2"/>
</dbReference>
<feature type="transmembrane region" description="Helical" evidence="9">
    <location>
        <begin position="922"/>
        <end position="947"/>
    </location>
</feature>
<feature type="transmembrane region" description="Helical" evidence="9">
    <location>
        <begin position="9"/>
        <end position="27"/>
    </location>
</feature>
<keyword evidence="11" id="KW-1185">Reference proteome</keyword>
<feature type="transmembrane region" description="Helical" evidence="9">
    <location>
        <begin position="471"/>
        <end position="495"/>
    </location>
</feature>
<protein>
    <submittedName>
        <fullName evidence="10">Efflux RND transporter permease subunit</fullName>
    </submittedName>
</protein>
<dbReference type="Proteomes" id="UP001597344">
    <property type="component" value="Unassembled WGS sequence"/>
</dbReference>
<evidence type="ECO:0000256" key="5">
    <source>
        <dbReference type="ARBA" id="ARBA00022519"/>
    </source>
</evidence>
<feature type="transmembrane region" description="Helical" evidence="9">
    <location>
        <begin position="968"/>
        <end position="991"/>
    </location>
</feature>
<feature type="transmembrane region" description="Helical" evidence="9">
    <location>
        <begin position="390"/>
        <end position="414"/>
    </location>
</feature>
<dbReference type="RefSeq" id="WP_378320995.1">
    <property type="nucleotide sequence ID" value="NZ_JBHUHY010000015.1"/>
</dbReference>
<proteinExistence type="inferred from homology"/>
<feature type="transmembrane region" description="Helical" evidence="9">
    <location>
        <begin position="338"/>
        <end position="357"/>
    </location>
</feature>
<accession>A0ABW5AYE1</accession>
<name>A0ABW5AYE1_9FLAO</name>
<gene>
    <name evidence="10" type="ORF">ACFSJT_14420</name>
</gene>
<reference evidence="11" key="1">
    <citation type="journal article" date="2019" name="Int. J. Syst. Evol. Microbiol.">
        <title>The Global Catalogue of Microorganisms (GCM) 10K type strain sequencing project: providing services to taxonomists for standard genome sequencing and annotation.</title>
        <authorList>
            <consortium name="The Broad Institute Genomics Platform"/>
            <consortium name="The Broad Institute Genome Sequencing Center for Infectious Disease"/>
            <person name="Wu L."/>
            <person name="Ma J."/>
        </authorList>
    </citation>
    <scope>NUCLEOTIDE SEQUENCE [LARGE SCALE GENOMIC DNA]</scope>
    <source>
        <strain evidence="11">DT92</strain>
    </source>
</reference>
<keyword evidence="5" id="KW-0997">Cell inner membrane</keyword>
<evidence type="ECO:0000256" key="4">
    <source>
        <dbReference type="ARBA" id="ARBA00022475"/>
    </source>
</evidence>
<evidence type="ECO:0000256" key="2">
    <source>
        <dbReference type="ARBA" id="ARBA00010942"/>
    </source>
</evidence>
<dbReference type="Pfam" id="PF00873">
    <property type="entry name" value="ACR_tran"/>
    <property type="match status" value="1"/>
</dbReference>
<keyword evidence="7 9" id="KW-1133">Transmembrane helix</keyword>
<evidence type="ECO:0000256" key="6">
    <source>
        <dbReference type="ARBA" id="ARBA00022692"/>
    </source>
</evidence>
<comment type="caution">
    <text evidence="10">The sequence shown here is derived from an EMBL/GenBank/DDBJ whole genome shotgun (WGS) entry which is preliminary data.</text>
</comment>
<dbReference type="InterPro" id="IPR027463">
    <property type="entry name" value="AcrB_DN_DC_subdom"/>
</dbReference>
<sequence>MLKTFIDRPVFSTVISIIIVILGILGLQNLPVTQYPQIAPPTVVVRTTFPGASATTILESVITPLEEQINGVEGMDYITSTASNDGSAEITVYFNQGEDPDIAAVNVQNRVARANPLLPAEVLRTGVVTQKRENSALMYLSFMSTTNKFSDTFVQNYLNINVTPVIQRINGVGEVTIFGDKTYAIRIWLKPDKMAAYGLEPADIILALNEQSVEAAPGAIGQNSGQAFEYVIQYKGRYSKVDEYEDIILKTLDNNRFLTLKEVAAIELDASSYVTLSRTDGVPSVNMGIFQSPGSNASEVITEVKNKLESLKTDFPKGMKYQVNYNIDDFLSASINNLLNTFILAFLLVFIVVFIFLQDIRTTLIPAIAVPVSIVGTFFFLNLLGYSINLLTLFALILAIGIVVDDAIVVTEAIKSKLESGAKNAKKASISAMNEIAGAIISTTLVMAAVFIPVTFLVGPIGIFFEQFGVTLIIAILISSLNALTLSPALSALFLKPPKDDNGKKNVLQRFFSGFNSGFEHLKKRYGNSVLFLGKHRWISAVVILSAITIIYFLNKQIPKGFVPTEDRSIVFVNITLPPGSSLDRTFEITEEFYSKASKVKGIKSISLVVGSSFFAGAGGSYALGFIPLEDWSKREADSLSVSAITNKLFGIAATIPGAKMVFFQPPQIPGFGNAGGFAFNVLNEKGATLEELDQVSQKFMRQLMQQKPIQFSQSSFSTQFPQYQLKLDVPKIKTAGMQVDQVLETLQGYIGGIYAADFSRFGKQYRVYVQSLPQDRSNIDDFNQIFIRNKNGETSPISEYFTLERMYGPQSVNRFNLFTSVGVNGAVKPGFSSGDAITEINKLALSLPRGFSLGFGSLTREQLEAAGQLSTIFILSLIFIYFFLAAQYESYVIPFAVLLSLPLGLLGSYLFSWIFGLQNNIYFQIALIMLVGLLAKNAILIVEFGLQKRRSGKSIIEAGLEAAKTRLRPVIMTSAAFIAGMVPLIIASGVGAKGNQSIGTGAAGGLFVGTLLLIFFVPVLFMVFQSLHEKIVGAPKTSNENTEGGKDEN</sequence>
<dbReference type="SUPFAM" id="SSF82714">
    <property type="entry name" value="Multidrug efflux transporter AcrB TolC docking domain, DN and DC subdomains"/>
    <property type="match status" value="2"/>
</dbReference>
<keyword evidence="6 9" id="KW-0812">Transmembrane</keyword>
<keyword evidence="8 9" id="KW-0472">Membrane</keyword>